<keyword evidence="3" id="KW-0732">Signal</keyword>
<dbReference type="InterPro" id="IPR001245">
    <property type="entry name" value="Ser-Thr/Tyr_kinase_cat_dom"/>
</dbReference>
<organism evidence="8 9">
    <name type="scientific">Nyssa sinensis</name>
    <dbReference type="NCBI Taxonomy" id="561372"/>
    <lineage>
        <taxon>Eukaryota</taxon>
        <taxon>Viridiplantae</taxon>
        <taxon>Streptophyta</taxon>
        <taxon>Embryophyta</taxon>
        <taxon>Tracheophyta</taxon>
        <taxon>Spermatophyta</taxon>
        <taxon>Magnoliopsida</taxon>
        <taxon>eudicotyledons</taxon>
        <taxon>Gunneridae</taxon>
        <taxon>Pentapetalae</taxon>
        <taxon>asterids</taxon>
        <taxon>Cornales</taxon>
        <taxon>Nyssaceae</taxon>
        <taxon>Nyssa</taxon>
    </lineage>
</organism>
<dbReference type="GO" id="GO:0016020">
    <property type="term" value="C:membrane"/>
    <property type="evidence" value="ECO:0007669"/>
    <property type="project" value="UniProtKB-SubCell"/>
</dbReference>
<evidence type="ECO:0000313" key="8">
    <source>
        <dbReference type="EMBL" id="KAA8535560.1"/>
    </source>
</evidence>
<evidence type="ECO:0000259" key="7">
    <source>
        <dbReference type="Pfam" id="PF07714"/>
    </source>
</evidence>
<dbReference type="Pfam" id="PF00560">
    <property type="entry name" value="LRR_1"/>
    <property type="match status" value="6"/>
</dbReference>
<dbReference type="PANTHER" id="PTHR48064">
    <property type="entry name" value="OS01G0750400 PROTEIN"/>
    <property type="match status" value="1"/>
</dbReference>
<dbReference type="SUPFAM" id="SSF56112">
    <property type="entry name" value="Protein kinase-like (PK-like)"/>
    <property type="match status" value="1"/>
</dbReference>
<dbReference type="Proteomes" id="UP000325577">
    <property type="component" value="Linkage Group LG17"/>
</dbReference>
<comment type="subcellular location">
    <subcellularLocation>
        <location evidence="1">Membrane</location>
    </subcellularLocation>
</comment>
<dbReference type="FunFam" id="3.80.10.10:FF:000041">
    <property type="entry name" value="LRR receptor-like serine/threonine-protein kinase ERECTA"/>
    <property type="match status" value="1"/>
</dbReference>
<evidence type="ECO:0000256" key="1">
    <source>
        <dbReference type="ARBA" id="ARBA00004370"/>
    </source>
</evidence>
<dbReference type="Pfam" id="PF07714">
    <property type="entry name" value="PK_Tyr_Ser-Thr"/>
    <property type="match status" value="1"/>
</dbReference>
<dbReference type="InterPro" id="IPR001611">
    <property type="entry name" value="Leu-rich_rpt"/>
</dbReference>
<dbReference type="AlphaFoldDB" id="A0A5J5AZ45"/>
<evidence type="ECO:0000256" key="6">
    <source>
        <dbReference type="ARBA" id="ARBA00023180"/>
    </source>
</evidence>
<protein>
    <recommendedName>
        <fullName evidence="7">Serine-threonine/tyrosine-protein kinase catalytic domain-containing protein</fullName>
    </recommendedName>
</protein>
<dbReference type="GO" id="GO:0004672">
    <property type="term" value="F:protein kinase activity"/>
    <property type="evidence" value="ECO:0007669"/>
    <property type="project" value="InterPro"/>
</dbReference>
<keyword evidence="4" id="KW-0677">Repeat</keyword>
<evidence type="ECO:0000256" key="5">
    <source>
        <dbReference type="ARBA" id="ARBA00023136"/>
    </source>
</evidence>
<evidence type="ECO:0000256" key="3">
    <source>
        <dbReference type="ARBA" id="ARBA00022729"/>
    </source>
</evidence>
<keyword evidence="2" id="KW-0433">Leucine-rich repeat</keyword>
<evidence type="ECO:0000256" key="4">
    <source>
        <dbReference type="ARBA" id="ARBA00022737"/>
    </source>
</evidence>
<dbReference type="Gene3D" id="3.80.10.10">
    <property type="entry name" value="Ribonuclease Inhibitor"/>
    <property type="match status" value="3"/>
</dbReference>
<keyword evidence="9" id="KW-1185">Reference proteome</keyword>
<evidence type="ECO:0000256" key="2">
    <source>
        <dbReference type="ARBA" id="ARBA00022614"/>
    </source>
</evidence>
<dbReference type="EMBL" id="CM018040">
    <property type="protein sequence ID" value="KAA8535560.1"/>
    <property type="molecule type" value="Genomic_DNA"/>
</dbReference>
<proteinExistence type="predicted"/>
<reference evidence="8 9" key="1">
    <citation type="submission" date="2019-09" db="EMBL/GenBank/DDBJ databases">
        <title>A chromosome-level genome assembly of the Chinese tupelo Nyssa sinensis.</title>
        <authorList>
            <person name="Yang X."/>
            <person name="Kang M."/>
            <person name="Yang Y."/>
            <person name="Xiong H."/>
            <person name="Wang M."/>
            <person name="Zhang Z."/>
            <person name="Wang Z."/>
            <person name="Wu H."/>
            <person name="Ma T."/>
            <person name="Liu J."/>
            <person name="Xi Z."/>
        </authorList>
    </citation>
    <scope>NUCLEOTIDE SEQUENCE [LARGE SCALE GENOMIC DNA]</scope>
    <source>
        <strain evidence="8">J267</strain>
        <tissue evidence="8">Leaf</tissue>
    </source>
</reference>
<dbReference type="InterPro" id="IPR011009">
    <property type="entry name" value="Kinase-like_dom_sf"/>
</dbReference>
<feature type="domain" description="Serine-threonine/tyrosine-protein kinase catalytic" evidence="7">
    <location>
        <begin position="371"/>
        <end position="446"/>
    </location>
</feature>
<accession>A0A5J5AZ45</accession>
<dbReference type="PANTHER" id="PTHR48064:SF6">
    <property type="entry name" value="RECEPTOR-LIKE PROTEIN KINASE 2"/>
    <property type="match status" value="1"/>
</dbReference>
<dbReference type="InterPro" id="IPR032675">
    <property type="entry name" value="LRR_dom_sf"/>
</dbReference>
<keyword evidence="6" id="KW-0325">Glycoprotein</keyword>
<gene>
    <name evidence="8" type="ORF">F0562_030554</name>
</gene>
<dbReference type="Gene3D" id="1.10.510.10">
    <property type="entry name" value="Transferase(Phosphotransferase) domain 1"/>
    <property type="match status" value="1"/>
</dbReference>
<dbReference type="FunFam" id="3.80.10.10:FF:000221">
    <property type="entry name" value="Leucine-rich repeat receptor-like protein kinase PXL1"/>
    <property type="match status" value="1"/>
</dbReference>
<dbReference type="OrthoDB" id="676979at2759"/>
<keyword evidence="5" id="KW-0472">Membrane</keyword>
<dbReference type="SUPFAM" id="SSF52047">
    <property type="entry name" value="RNI-like"/>
    <property type="match status" value="1"/>
</dbReference>
<name>A0A5J5AZ45_9ASTE</name>
<dbReference type="InterPro" id="IPR053038">
    <property type="entry name" value="RLP_Defense"/>
</dbReference>
<sequence length="461" mass="50952">MCIEMTHQFYGFEILDADELEENNSSSLGDGEGECGPQKLTRAQRKRLRKKKLKEEALRCRKVIGPLLPTVSDDGKGDDGFIHPSIGNISMLDRLILDHNSLSGNIPKEIGNLSHVIELDLSDNRLIGSISPAIFNISSLHVLYLTNNSLSGFLSLNVEKHQLNLEAIDLSSNQLTGEIPSSLCQFQELRFLYLSRNNFTGQIPRDIGFLSKLEGLYLTTNEITGTIPPSLGNISSLQFIGCVENGIGGEIPQGLGNLLHLKMLGFDYNNLTSEIPPAIFNISSLVYIAFTANRLSGHILASAGLQLPNFEGIFLADNQLSGEFPMAITNASKLIELELSYNFFTGSVPTNLGNLRQFQFLNLAEYGTGGIVSTSGDVYSYGIMLMETFTKRKPTEEMFTENSSLREDEMGGAEQICIASVIELALDCSRETPKERIKMQEVVVRLKKTKQRLEEPKNLAF</sequence>
<evidence type="ECO:0000313" key="9">
    <source>
        <dbReference type="Proteomes" id="UP000325577"/>
    </source>
</evidence>